<evidence type="ECO:0000256" key="2">
    <source>
        <dbReference type="SAM" id="Phobius"/>
    </source>
</evidence>
<name>A0A8X8VZY8_SALSN</name>
<evidence type="ECO:0000256" key="1">
    <source>
        <dbReference type="SAM" id="MobiDB-lite"/>
    </source>
</evidence>
<keyword evidence="2" id="KW-1133">Transmembrane helix</keyword>
<feature type="transmembrane region" description="Helical" evidence="2">
    <location>
        <begin position="168"/>
        <end position="200"/>
    </location>
</feature>
<sequence length="236" mass="26323">MDATRNRGRGRFLACFRPLTLDAADYDPVSDPPSVQSTPDMGTPSRKKKLRRSLSAALKAVIFRTTLLKKSRSENSRDEYADRRISFSPFRGKGFIKSKKKSASSKPPLGPDWPSANASPLFSTDASQTSSLSSLSARSSSARSETESVFTDHFNPPTKRKAIKKCSYIMEICVVLMCLAALIWGKVFAVVACTSAWLFIAPGRAESYEIGDSEECRKRVIMEELLERDRSRVFQY</sequence>
<reference evidence="3" key="2">
    <citation type="submission" date="2020-08" db="EMBL/GenBank/DDBJ databases">
        <title>Plant Genome Project.</title>
        <authorList>
            <person name="Zhang R.-G."/>
        </authorList>
    </citation>
    <scope>NUCLEOTIDE SEQUENCE</scope>
    <source>
        <strain evidence="3">Huo1</strain>
        <tissue evidence="3">Leaf</tissue>
    </source>
</reference>
<dbReference type="InterPro" id="IPR040411">
    <property type="entry name" value="At5g23160-like"/>
</dbReference>
<reference evidence="3" key="1">
    <citation type="submission" date="2018-01" db="EMBL/GenBank/DDBJ databases">
        <authorList>
            <person name="Mao J.F."/>
        </authorList>
    </citation>
    <scope>NUCLEOTIDE SEQUENCE</scope>
    <source>
        <strain evidence="3">Huo1</strain>
        <tissue evidence="3">Leaf</tissue>
    </source>
</reference>
<dbReference type="PANTHER" id="PTHR34379">
    <property type="entry name" value="OS07G0553800 PROTEIN"/>
    <property type="match status" value="1"/>
</dbReference>
<protein>
    <submittedName>
        <fullName evidence="3">Uncharacterized protein</fullName>
    </submittedName>
</protein>
<dbReference type="Proteomes" id="UP000298416">
    <property type="component" value="Unassembled WGS sequence"/>
</dbReference>
<dbReference type="AlphaFoldDB" id="A0A8X8VZY8"/>
<keyword evidence="2" id="KW-0472">Membrane</keyword>
<keyword evidence="4" id="KW-1185">Reference proteome</keyword>
<accession>A0A8X8VZY8</accession>
<organism evidence="3">
    <name type="scientific">Salvia splendens</name>
    <name type="common">Scarlet sage</name>
    <dbReference type="NCBI Taxonomy" id="180675"/>
    <lineage>
        <taxon>Eukaryota</taxon>
        <taxon>Viridiplantae</taxon>
        <taxon>Streptophyta</taxon>
        <taxon>Embryophyta</taxon>
        <taxon>Tracheophyta</taxon>
        <taxon>Spermatophyta</taxon>
        <taxon>Magnoliopsida</taxon>
        <taxon>eudicotyledons</taxon>
        <taxon>Gunneridae</taxon>
        <taxon>Pentapetalae</taxon>
        <taxon>asterids</taxon>
        <taxon>lamiids</taxon>
        <taxon>Lamiales</taxon>
        <taxon>Lamiaceae</taxon>
        <taxon>Nepetoideae</taxon>
        <taxon>Mentheae</taxon>
        <taxon>Salviinae</taxon>
        <taxon>Salvia</taxon>
        <taxon>Salvia subgen. Calosphace</taxon>
        <taxon>core Calosphace</taxon>
    </lineage>
</organism>
<comment type="caution">
    <text evidence="3">The sequence shown here is derived from an EMBL/GenBank/DDBJ whole genome shotgun (WGS) entry which is preliminary data.</text>
</comment>
<dbReference type="PANTHER" id="PTHR34379:SF6">
    <property type="entry name" value="PROTEIN 3F"/>
    <property type="match status" value="1"/>
</dbReference>
<proteinExistence type="predicted"/>
<dbReference type="EMBL" id="PNBA02000022">
    <property type="protein sequence ID" value="KAG6385506.1"/>
    <property type="molecule type" value="Genomic_DNA"/>
</dbReference>
<feature type="region of interest" description="Disordered" evidence="1">
    <location>
        <begin position="23"/>
        <end position="52"/>
    </location>
</feature>
<evidence type="ECO:0000313" key="4">
    <source>
        <dbReference type="Proteomes" id="UP000298416"/>
    </source>
</evidence>
<dbReference type="OrthoDB" id="1886721at2759"/>
<evidence type="ECO:0000313" key="3">
    <source>
        <dbReference type="EMBL" id="KAG6385506.1"/>
    </source>
</evidence>
<gene>
    <name evidence="3" type="ORF">SASPL_154342</name>
</gene>
<keyword evidence="2" id="KW-0812">Transmembrane</keyword>